<dbReference type="Proteomes" id="UP000602124">
    <property type="component" value="Unassembled WGS sequence"/>
</dbReference>
<dbReference type="EMBL" id="JAEKMH010000001">
    <property type="protein sequence ID" value="MBJ3784503.1"/>
    <property type="molecule type" value="Genomic_DNA"/>
</dbReference>
<keyword evidence="2" id="KW-1185">Reference proteome</keyword>
<accession>A0A934MJX3</accession>
<reference evidence="1" key="1">
    <citation type="submission" date="2020-12" db="EMBL/GenBank/DDBJ databases">
        <title>Devosia sp. MSA67 isolated from Mo River.</title>
        <authorList>
            <person name="Ma F."/>
            <person name="Zi Z."/>
        </authorList>
    </citation>
    <scope>NUCLEOTIDE SEQUENCE</scope>
    <source>
        <strain evidence="1">MSA67</strain>
    </source>
</reference>
<name>A0A934MJX3_9HYPH</name>
<dbReference type="RefSeq" id="WP_198875658.1">
    <property type="nucleotide sequence ID" value="NZ_JAEKMH010000001.1"/>
</dbReference>
<evidence type="ECO:0000313" key="2">
    <source>
        <dbReference type="Proteomes" id="UP000602124"/>
    </source>
</evidence>
<evidence type="ECO:0000313" key="1">
    <source>
        <dbReference type="EMBL" id="MBJ3784503.1"/>
    </source>
</evidence>
<proteinExistence type="predicted"/>
<dbReference type="AlphaFoldDB" id="A0A934MJX3"/>
<organism evidence="1 2">
    <name type="scientific">Devosia sediminis</name>
    <dbReference type="NCBI Taxonomy" id="2798801"/>
    <lineage>
        <taxon>Bacteria</taxon>
        <taxon>Pseudomonadati</taxon>
        <taxon>Pseudomonadota</taxon>
        <taxon>Alphaproteobacteria</taxon>
        <taxon>Hyphomicrobiales</taxon>
        <taxon>Devosiaceae</taxon>
        <taxon>Devosia</taxon>
    </lineage>
</organism>
<protein>
    <submittedName>
        <fullName evidence="1">Uncharacterized protein</fullName>
    </submittedName>
</protein>
<sequence length="160" mass="17341">MSRKSNPAQLDMFAAPAARDWLPNIRSTPTATTALTVPDLVKPGTVLSTEDGRYIVVAVLPSFYAPDRPDHYRDLSYIGGQGATDRLIPCFHFAMAAEDRFLEAPCRRSLRGDSHLNRVVMKGGRLASLFDHVTHVGDIIGFNATAAQMLAAMAKEGIAA</sequence>
<gene>
    <name evidence="1" type="ORF">JEQ47_07220</name>
</gene>
<comment type="caution">
    <text evidence="1">The sequence shown here is derived from an EMBL/GenBank/DDBJ whole genome shotgun (WGS) entry which is preliminary data.</text>
</comment>